<reference evidence="11" key="2">
    <citation type="journal article" date="2021" name="Microbiome">
        <title>Successional dynamics and alternative stable states in a saline activated sludge microbial community over 9 years.</title>
        <authorList>
            <person name="Wang Y."/>
            <person name="Ye J."/>
            <person name="Ju F."/>
            <person name="Liu L."/>
            <person name="Boyd J.A."/>
            <person name="Deng Y."/>
            <person name="Parks D.H."/>
            <person name="Jiang X."/>
            <person name="Yin X."/>
            <person name="Woodcroft B.J."/>
            <person name="Tyson G.W."/>
            <person name="Hugenholtz P."/>
            <person name="Polz M.F."/>
            <person name="Zhang T."/>
        </authorList>
    </citation>
    <scope>NUCLEOTIDE SEQUENCE</scope>
    <source>
        <strain evidence="11">HKST-UBA15</strain>
    </source>
</reference>
<evidence type="ECO:0000256" key="5">
    <source>
        <dbReference type="ARBA" id="ARBA00022806"/>
    </source>
</evidence>
<evidence type="ECO:0000259" key="10">
    <source>
        <dbReference type="PROSITE" id="PS51217"/>
    </source>
</evidence>
<dbReference type="Gene3D" id="1.10.486.10">
    <property type="entry name" value="PCRA, domain 4"/>
    <property type="match status" value="1"/>
</dbReference>
<keyword evidence="4" id="KW-0378">Hydrolase</keyword>
<keyword evidence="7" id="KW-0067">ATP-binding</keyword>
<dbReference type="Proteomes" id="UP000745577">
    <property type="component" value="Unassembled WGS sequence"/>
</dbReference>
<name>A0A955I8B3_9BACT</name>
<dbReference type="Gene3D" id="3.90.320.10">
    <property type="match status" value="1"/>
</dbReference>
<dbReference type="GO" id="GO:0005524">
    <property type="term" value="F:ATP binding"/>
    <property type="evidence" value="ECO:0007669"/>
    <property type="project" value="UniProtKB-KW"/>
</dbReference>
<keyword evidence="6" id="KW-0269">Exonuclease</keyword>
<comment type="caution">
    <text evidence="11">The sequence shown here is derived from an EMBL/GenBank/DDBJ whole genome shotgun (WGS) entry which is preliminary data.</text>
</comment>
<evidence type="ECO:0000256" key="2">
    <source>
        <dbReference type="ARBA" id="ARBA00022741"/>
    </source>
</evidence>
<keyword evidence="1" id="KW-0540">Nuclease</keyword>
<dbReference type="PANTHER" id="PTHR11070">
    <property type="entry name" value="UVRD / RECB / PCRA DNA HELICASE FAMILY MEMBER"/>
    <property type="match status" value="1"/>
</dbReference>
<reference evidence="11" key="1">
    <citation type="submission" date="2020-04" db="EMBL/GenBank/DDBJ databases">
        <authorList>
            <person name="Zhang T."/>
        </authorList>
    </citation>
    <scope>NUCLEOTIDE SEQUENCE</scope>
    <source>
        <strain evidence="11">HKST-UBA15</strain>
    </source>
</reference>
<keyword evidence="5 11" id="KW-0347">Helicase</keyword>
<evidence type="ECO:0000256" key="8">
    <source>
        <dbReference type="ARBA" id="ARBA00023125"/>
    </source>
</evidence>
<protein>
    <submittedName>
        <fullName evidence="11">ATP-dependent helicase</fullName>
    </submittedName>
</protein>
<dbReference type="Pfam" id="PF13361">
    <property type="entry name" value="UvrD_C"/>
    <property type="match status" value="1"/>
</dbReference>
<dbReference type="InterPro" id="IPR000212">
    <property type="entry name" value="DNA_helicase_UvrD/REP"/>
</dbReference>
<dbReference type="Gene3D" id="3.40.50.300">
    <property type="entry name" value="P-loop containing nucleotide triphosphate hydrolases"/>
    <property type="match status" value="1"/>
</dbReference>
<keyword evidence="8" id="KW-0238">DNA-binding</keyword>
<evidence type="ECO:0000256" key="9">
    <source>
        <dbReference type="ARBA" id="ARBA00023204"/>
    </source>
</evidence>
<accession>A0A955I8B3</accession>
<dbReference type="Pfam" id="PF12705">
    <property type="entry name" value="PDDEXK_1"/>
    <property type="match status" value="1"/>
</dbReference>
<evidence type="ECO:0000256" key="1">
    <source>
        <dbReference type="ARBA" id="ARBA00022722"/>
    </source>
</evidence>
<dbReference type="AlphaFoldDB" id="A0A955I8B3"/>
<evidence type="ECO:0000256" key="7">
    <source>
        <dbReference type="ARBA" id="ARBA00022840"/>
    </source>
</evidence>
<keyword evidence="9" id="KW-0234">DNA repair</keyword>
<feature type="domain" description="UvrD-like helicase C-terminal" evidence="10">
    <location>
        <begin position="1"/>
        <end position="250"/>
    </location>
</feature>
<dbReference type="PROSITE" id="PS51217">
    <property type="entry name" value="UVRD_HELICASE_CTER"/>
    <property type="match status" value="1"/>
</dbReference>
<gene>
    <name evidence="11" type="ORF">KC675_00375</name>
</gene>
<evidence type="ECO:0000256" key="4">
    <source>
        <dbReference type="ARBA" id="ARBA00022801"/>
    </source>
</evidence>
<evidence type="ECO:0000313" key="11">
    <source>
        <dbReference type="EMBL" id="MCA9379617.1"/>
    </source>
</evidence>
<organism evidence="11 12">
    <name type="scientific">Candidatus Dojkabacteria bacterium</name>
    <dbReference type="NCBI Taxonomy" id="2099670"/>
    <lineage>
        <taxon>Bacteria</taxon>
        <taxon>Candidatus Dojkabacteria</taxon>
    </lineage>
</organism>
<dbReference type="GO" id="GO:0004527">
    <property type="term" value="F:exonuclease activity"/>
    <property type="evidence" value="ECO:0007669"/>
    <property type="project" value="UniProtKB-KW"/>
</dbReference>
<feature type="non-terminal residue" evidence="11">
    <location>
        <position position="1"/>
    </location>
</feature>
<dbReference type="GO" id="GO:0043138">
    <property type="term" value="F:3'-5' DNA helicase activity"/>
    <property type="evidence" value="ECO:0007669"/>
    <property type="project" value="TreeGrafter"/>
</dbReference>
<dbReference type="InterPro" id="IPR011335">
    <property type="entry name" value="Restrct_endonuc-II-like"/>
</dbReference>
<sequence>ENKLQLKIYPNIEVEADYIAKSIKELLKDNDPSEIAVIMSTNRQMDLFAETFTKHKIPHSVSKTGNLLNSEHIKNFILILEYVDDPMNDQLLARILYMPYWDFDNLDLFKLFTYCKKNKKDYVKCILSEYELTEAGVKNYQKFLEFVKLLSDFQNKYQNLHPAQLIPVLLEDTGILKYLLNQNENYQELLKFNNLYSFLKNHIRLDKDFNIKNYLENIRIAKDYNIALMSEKNLVDDSKVSILTVYKAKGLEFKHVFISNLTEAEWEKKKGSEKIKLPRSINKEDYSTNDLDEKIRVFYVALTRAKEQVYLSYPTYSETGRENRPSMFTSSINEELLDKIDVKIDEEIHKNMILSNLTTNDDLTFSNTGKDYLKAFLDNFVLSPTTFNSYRSCPHCFFISKILRLPEAMSPSLAYGNAVHATLKNYLNKFKRTRNVPTLEFLKDDFKSSLYKQFLNESDIENLLILGNKNLEEFYKTSLVNIKETSLSELNLGTYKIRVNDVPIKGMIDRIDFVDELGGIVDVIDYKTGTATSGSVSIKGRGDYYVQLLFYKLLIQNFPKYKWKVNSGKIIYVDLDSTNKSQGEKVFDLPDEDIEWLKTEIKNTYDSIMNLEFSRKNTKNCYNQELHNINFVF</sequence>
<dbReference type="PANTHER" id="PTHR11070:SF2">
    <property type="entry name" value="ATP-DEPENDENT DNA HELICASE SRS2"/>
    <property type="match status" value="1"/>
</dbReference>
<dbReference type="InterPro" id="IPR011604">
    <property type="entry name" value="PDDEXK-like_dom_sf"/>
</dbReference>
<dbReference type="SUPFAM" id="SSF52540">
    <property type="entry name" value="P-loop containing nucleoside triphosphate hydrolases"/>
    <property type="match status" value="1"/>
</dbReference>
<dbReference type="GO" id="GO:0005829">
    <property type="term" value="C:cytosol"/>
    <property type="evidence" value="ECO:0007669"/>
    <property type="project" value="TreeGrafter"/>
</dbReference>
<dbReference type="EMBL" id="JAGQLL010000006">
    <property type="protein sequence ID" value="MCA9379617.1"/>
    <property type="molecule type" value="Genomic_DNA"/>
</dbReference>
<dbReference type="InterPro" id="IPR014017">
    <property type="entry name" value="DNA_helicase_UvrD-like_C"/>
</dbReference>
<keyword evidence="3" id="KW-0227">DNA damage</keyword>
<evidence type="ECO:0000256" key="6">
    <source>
        <dbReference type="ARBA" id="ARBA00022839"/>
    </source>
</evidence>
<evidence type="ECO:0000313" key="12">
    <source>
        <dbReference type="Proteomes" id="UP000745577"/>
    </source>
</evidence>
<dbReference type="GO" id="GO:0003677">
    <property type="term" value="F:DNA binding"/>
    <property type="evidence" value="ECO:0007669"/>
    <property type="project" value="UniProtKB-KW"/>
</dbReference>
<keyword evidence="2" id="KW-0547">Nucleotide-binding</keyword>
<proteinExistence type="predicted"/>
<evidence type="ECO:0000256" key="3">
    <source>
        <dbReference type="ARBA" id="ARBA00022763"/>
    </source>
</evidence>
<dbReference type="GO" id="GO:0000725">
    <property type="term" value="P:recombinational repair"/>
    <property type="evidence" value="ECO:0007669"/>
    <property type="project" value="TreeGrafter"/>
</dbReference>
<dbReference type="InterPro" id="IPR027417">
    <property type="entry name" value="P-loop_NTPase"/>
</dbReference>
<dbReference type="InterPro" id="IPR038726">
    <property type="entry name" value="PDDEXK_AddAB-type"/>
</dbReference>
<dbReference type="SUPFAM" id="SSF52980">
    <property type="entry name" value="Restriction endonuclease-like"/>
    <property type="match status" value="1"/>
</dbReference>